<dbReference type="Gene3D" id="3.40.630.30">
    <property type="match status" value="1"/>
</dbReference>
<dbReference type="CDD" id="cd04301">
    <property type="entry name" value="NAT_SF"/>
    <property type="match status" value="1"/>
</dbReference>
<dbReference type="SUPFAM" id="SSF55729">
    <property type="entry name" value="Acyl-CoA N-acyltransferases (Nat)"/>
    <property type="match status" value="1"/>
</dbReference>
<protein>
    <submittedName>
        <fullName evidence="2">GNAT family N-acetyltransferase</fullName>
    </submittedName>
</protein>
<feature type="domain" description="N-acetyltransferase" evidence="1">
    <location>
        <begin position="1"/>
        <end position="145"/>
    </location>
</feature>
<evidence type="ECO:0000259" key="1">
    <source>
        <dbReference type="PROSITE" id="PS51186"/>
    </source>
</evidence>
<dbReference type="PROSITE" id="PS51186">
    <property type="entry name" value="GNAT"/>
    <property type="match status" value="1"/>
</dbReference>
<dbReference type="RefSeq" id="WP_248413091.1">
    <property type="nucleotide sequence ID" value="NZ_JALPQF010000010.1"/>
</dbReference>
<name>A0ABT0H9N3_9FLAO</name>
<evidence type="ECO:0000313" key="3">
    <source>
        <dbReference type="Proteomes" id="UP001203687"/>
    </source>
</evidence>
<dbReference type="InterPro" id="IPR016181">
    <property type="entry name" value="Acyl_CoA_acyltransferase"/>
</dbReference>
<evidence type="ECO:0000313" key="2">
    <source>
        <dbReference type="EMBL" id="MCK8481081.1"/>
    </source>
</evidence>
<sequence>MIITRAKLKDLDGLVNLFDGYRVFYKQDSNPAGAKRFLTQRILEGNSIIYMAYIDEEAVGFTQLYPLFSSVSMTSMYLLNDLYVDAKHRGKGIGEALINRAKQLCQSEHNKGLAIQTAFDNPAQHLYERLGFVKDTDLHLFWSRV</sequence>
<proteinExistence type="predicted"/>
<comment type="caution">
    <text evidence="2">The sequence shown here is derived from an EMBL/GenBank/DDBJ whole genome shotgun (WGS) entry which is preliminary data.</text>
</comment>
<dbReference type="EMBL" id="JALPQF010000010">
    <property type="protein sequence ID" value="MCK8481081.1"/>
    <property type="molecule type" value="Genomic_DNA"/>
</dbReference>
<reference evidence="2" key="1">
    <citation type="submission" date="2022-04" db="EMBL/GenBank/DDBJ databases">
        <authorList>
            <person name="Ren T."/>
        </authorList>
    </citation>
    <scope>NUCLEOTIDE SEQUENCE</scope>
    <source>
        <strain evidence="2">F63249</strain>
    </source>
</reference>
<keyword evidence="3" id="KW-1185">Reference proteome</keyword>
<dbReference type="Proteomes" id="UP001203687">
    <property type="component" value="Unassembled WGS sequence"/>
</dbReference>
<dbReference type="Pfam" id="PF13508">
    <property type="entry name" value="Acetyltransf_7"/>
    <property type="match status" value="1"/>
</dbReference>
<gene>
    <name evidence="2" type="ORF">MUY34_10635</name>
</gene>
<accession>A0ABT0H9N3</accession>
<dbReference type="InterPro" id="IPR000182">
    <property type="entry name" value="GNAT_dom"/>
</dbReference>
<organism evidence="2 3">
    <name type="scientific">Psychroserpens algicola</name>
    <dbReference type="NCBI Taxonomy" id="1719034"/>
    <lineage>
        <taxon>Bacteria</taxon>
        <taxon>Pseudomonadati</taxon>
        <taxon>Bacteroidota</taxon>
        <taxon>Flavobacteriia</taxon>
        <taxon>Flavobacteriales</taxon>
        <taxon>Flavobacteriaceae</taxon>
        <taxon>Psychroserpens</taxon>
    </lineage>
</organism>
<dbReference type="PANTHER" id="PTHR43072">
    <property type="entry name" value="N-ACETYLTRANSFERASE"/>
    <property type="match status" value="1"/>
</dbReference>
<dbReference type="PANTHER" id="PTHR43072:SF60">
    <property type="entry name" value="L-2,4-DIAMINOBUTYRIC ACID ACETYLTRANSFERASE"/>
    <property type="match status" value="1"/>
</dbReference>